<keyword evidence="1" id="KW-0472">Membrane</keyword>
<evidence type="ECO:0000313" key="2">
    <source>
        <dbReference type="EMBL" id="OXA48323.1"/>
    </source>
</evidence>
<reference evidence="2 3" key="1">
    <citation type="submission" date="2015-12" db="EMBL/GenBank/DDBJ databases">
        <title>The genome of Folsomia candida.</title>
        <authorList>
            <person name="Faddeeva A."/>
            <person name="Derks M.F."/>
            <person name="Anvar Y."/>
            <person name="Smit S."/>
            <person name="Van Straalen N."/>
            <person name="Roelofs D."/>
        </authorList>
    </citation>
    <scope>NUCLEOTIDE SEQUENCE [LARGE SCALE GENOMIC DNA]</scope>
    <source>
        <strain evidence="2 3">VU population</strain>
        <tissue evidence="2">Whole body</tissue>
    </source>
</reference>
<feature type="transmembrane region" description="Helical" evidence="1">
    <location>
        <begin position="48"/>
        <end position="72"/>
    </location>
</feature>
<keyword evidence="1" id="KW-1133">Transmembrane helix</keyword>
<evidence type="ECO:0000313" key="3">
    <source>
        <dbReference type="Proteomes" id="UP000198287"/>
    </source>
</evidence>
<comment type="caution">
    <text evidence="2">The sequence shown here is derived from an EMBL/GenBank/DDBJ whole genome shotgun (WGS) entry which is preliminary data.</text>
</comment>
<feature type="transmembrane region" description="Helical" evidence="1">
    <location>
        <begin position="84"/>
        <end position="105"/>
    </location>
</feature>
<organism evidence="2 3">
    <name type="scientific">Folsomia candida</name>
    <name type="common">Springtail</name>
    <dbReference type="NCBI Taxonomy" id="158441"/>
    <lineage>
        <taxon>Eukaryota</taxon>
        <taxon>Metazoa</taxon>
        <taxon>Ecdysozoa</taxon>
        <taxon>Arthropoda</taxon>
        <taxon>Hexapoda</taxon>
        <taxon>Collembola</taxon>
        <taxon>Entomobryomorpha</taxon>
        <taxon>Isotomoidea</taxon>
        <taxon>Isotomidae</taxon>
        <taxon>Proisotominae</taxon>
        <taxon>Folsomia</taxon>
    </lineage>
</organism>
<feature type="transmembrane region" description="Helical" evidence="1">
    <location>
        <begin position="195"/>
        <end position="213"/>
    </location>
</feature>
<protein>
    <submittedName>
        <fullName evidence="2">Uncharacterized protein</fullName>
    </submittedName>
</protein>
<gene>
    <name evidence="2" type="ORF">Fcan01_16828</name>
</gene>
<proteinExistence type="predicted"/>
<keyword evidence="1" id="KW-0812">Transmembrane</keyword>
<dbReference type="AlphaFoldDB" id="A0A226DSY0"/>
<feature type="transmembrane region" description="Helical" evidence="1">
    <location>
        <begin position="162"/>
        <end position="183"/>
    </location>
</feature>
<feature type="transmembrane region" description="Helical" evidence="1">
    <location>
        <begin position="319"/>
        <end position="347"/>
    </location>
</feature>
<dbReference type="EMBL" id="LNIX01000012">
    <property type="protein sequence ID" value="OXA48323.1"/>
    <property type="molecule type" value="Genomic_DNA"/>
</dbReference>
<feature type="transmembrane region" description="Helical" evidence="1">
    <location>
        <begin position="219"/>
        <end position="245"/>
    </location>
</feature>
<accession>A0A226DSY0</accession>
<dbReference type="Proteomes" id="UP000198287">
    <property type="component" value="Unassembled WGS sequence"/>
</dbReference>
<evidence type="ECO:0000256" key="1">
    <source>
        <dbReference type="SAM" id="Phobius"/>
    </source>
</evidence>
<feature type="transmembrane region" description="Helical" evidence="1">
    <location>
        <begin position="288"/>
        <end position="307"/>
    </location>
</feature>
<sequence>MLQEIFRHHLRRGILVTKRSGLYLGYFLDWDDQIGRAIPLRGGLNYRLFQAASSFGMFLFLPILFLRCYQLYVTDPPVESKMAINYTFVATFLMITFLQHAAVLIRPDGQKSFVNCYEAILNLERDMQQSIPELYYDRGASVDRAVAMVTLFPKVFFHGIDYVVPVMFLIVGLSESSPLYTLLRAIYNFEKFLPHYVPFIVLILSGAATLIVGTGILCTISLCVLILCYGISCLYVWTLFLVPFYCRNPSFMKLRGGLSFFDSVKIYRELHVMTLIVSELAREFLNPCMHYATCVVVSTLALYHVILQFMPQTVTASPFLIGMCSMALGICVMIEFFAICLIARAGAGSQLFLQRSKRLHGDNKYARKVFSALLPNSINLELIRSVDTLKNGPYFRGDIPSSPHFVPNPGSGQNEYKMNVDWTKCGWKNVDDQKYGKGKTWMP</sequence>
<name>A0A226DSY0_FOLCA</name>
<keyword evidence="3" id="KW-1185">Reference proteome</keyword>